<dbReference type="EC" id="3.1.-.-" evidence="2"/>
<dbReference type="CDD" id="cd00229">
    <property type="entry name" value="SGNH_hydrolase"/>
    <property type="match status" value="1"/>
</dbReference>
<evidence type="ECO:0000259" key="1">
    <source>
        <dbReference type="Pfam" id="PF13472"/>
    </source>
</evidence>
<dbReference type="EMBL" id="JAZAQF010000002">
    <property type="protein sequence ID" value="MFG3816186.1"/>
    <property type="molecule type" value="Genomic_DNA"/>
</dbReference>
<dbReference type="SUPFAM" id="SSF52266">
    <property type="entry name" value="SGNH hydrolase"/>
    <property type="match status" value="1"/>
</dbReference>
<dbReference type="GO" id="GO:0016787">
    <property type="term" value="F:hydrolase activity"/>
    <property type="evidence" value="ECO:0007669"/>
    <property type="project" value="UniProtKB-KW"/>
</dbReference>
<comment type="caution">
    <text evidence="2">The sequence shown here is derived from an EMBL/GenBank/DDBJ whole genome shotgun (WGS) entry which is preliminary data.</text>
</comment>
<dbReference type="InterPro" id="IPR036514">
    <property type="entry name" value="SGNH_hydro_sf"/>
</dbReference>
<feature type="domain" description="SGNH hydrolase-type esterase" evidence="1">
    <location>
        <begin position="79"/>
        <end position="294"/>
    </location>
</feature>
<sequence length="315" mass="35095">MAQWLLWGCFGAIALFAIGEGVLRWGFGFGHPPLYVADPHTGYRLKPDRQIRRFGNRITVNAYSMRSPALREGTTRVLLLGDSIANGGWWTDDEATMGALLERGLMQRLPAQVRDRPIEVLNASANSWGPRNELGYLQRFGTFSAQVVVLLLNTDDLFAMAPSSLPVGLDPNYPDREPPLAWLELWQRVRPPQMPPQLQNRPPEPGDRVGLNLAAIAQIRDLAQGNQADFLVAITPLVREVAGQGRDYEAKARDRLVAFARQEGIELLDFLPDWRLANRSGLFRDSIHLSELGNGLVSQAIVDRVASLLTLSRSR</sequence>
<name>A0ABW7C568_9CYAN</name>
<dbReference type="Pfam" id="PF13472">
    <property type="entry name" value="Lipase_GDSL_2"/>
    <property type="match status" value="1"/>
</dbReference>
<protein>
    <submittedName>
        <fullName evidence="2">SGNH/GDSL hydrolase family protein</fullName>
        <ecNumber evidence="2">3.1.-.-</ecNumber>
    </submittedName>
</protein>
<dbReference type="Proteomes" id="UP001604335">
    <property type="component" value="Unassembled WGS sequence"/>
</dbReference>
<reference evidence="3" key="1">
    <citation type="journal article" date="2024" name="Algal Res.">
        <title>Biochemical, toxicological and genomic investigation of a high-biomass producing Limnothrix strain isolated from Italian shallow drinking water reservoir.</title>
        <authorList>
            <person name="Simonazzi M."/>
            <person name="Shishido T.K."/>
            <person name="Delbaje E."/>
            <person name="Wahlsten M."/>
            <person name="Fewer D.P."/>
            <person name="Sivonen K."/>
            <person name="Pezzolesi L."/>
            <person name="Pistocchi R."/>
        </authorList>
    </citation>
    <scope>NUCLEOTIDE SEQUENCE [LARGE SCALE GENOMIC DNA]</scope>
    <source>
        <strain evidence="3">LRLZ20PSL1</strain>
    </source>
</reference>
<proteinExistence type="predicted"/>
<keyword evidence="2" id="KW-0378">Hydrolase</keyword>
<keyword evidence="3" id="KW-1185">Reference proteome</keyword>
<dbReference type="Gene3D" id="3.40.50.1110">
    <property type="entry name" value="SGNH hydrolase"/>
    <property type="match status" value="1"/>
</dbReference>
<dbReference type="InterPro" id="IPR013830">
    <property type="entry name" value="SGNH_hydro"/>
</dbReference>
<evidence type="ECO:0000313" key="2">
    <source>
        <dbReference type="EMBL" id="MFG3816186.1"/>
    </source>
</evidence>
<gene>
    <name evidence="2" type="ORF">VPK24_00935</name>
</gene>
<accession>A0ABW7C568</accession>
<evidence type="ECO:0000313" key="3">
    <source>
        <dbReference type="Proteomes" id="UP001604335"/>
    </source>
</evidence>
<organism evidence="2 3">
    <name type="scientific">Limnothrix redekei LRLZ20PSL1</name>
    <dbReference type="NCBI Taxonomy" id="3112953"/>
    <lineage>
        <taxon>Bacteria</taxon>
        <taxon>Bacillati</taxon>
        <taxon>Cyanobacteriota</taxon>
        <taxon>Cyanophyceae</taxon>
        <taxon>Pseudanabaenales</taxon>
        <taxon>Pseudanabaenaceae</taxon>
        <taxon>Limnothrix</taxon>
    </lineage>
</organism>